<evidence type="ECO:0000313" key="3">
    <source>
        <dbReference type="Proteomes" id="UP001345013"/>
    </source>
</evidence>
<feature type="compositionally biased region" description="Polar residues" evidence="1">
    <location>
        <begin position="201"/>
        <end position="216"/>
    </location>
</feature>
<sequence>MSFLSRLRARLSYHSRDTNATKSEGGRCGWFHFKSRTTQAPSDVSGRSTLSHAGAPPRQHKCADQIHQSHQHVVVGGRESVDLVDLEKAWFARRKSSLHRLSANNMLFKEEIRSPRPSRCFEYVPFALEVSSDGIEMELDEFSGRSKSLGAEDELAEFWALIAEIEAVDTGKHVEDEPQSADSTGCRRPLLRQKRQRDSDQLTFSTVSPKTSTRAN</sequence>
<accession>A0ABR0K8E8</accession>
<name>A0ABR0K8E8_9EURO</name>
<comment type="caution">
    <text evidence="2">The sequence shown here is derived from an EMBL/GenBank/DDBJ whole genome shotgun (WGS) entry which is preliminary data.</text>
</comment>
<evidence type="ECO:0000313" key="2">
    <source>
        <dbReference type="EMBL" id="KAK5092011.1"/>
    </source>
</evidence>
<reference evidence="2 3" key="1">
    <citation type="submission" date="2023-08" db="EMBL/GenBank/DDBJ databases">
        <title>Black Yeasts Isolated from many extreme environments.</title>
        <authorList>
            <person name="Coleine C."/>
            <person name="Stajich J.E."/>
            <person name="Selbmann L."/>
        </authorList>
    </citation>
    <scope>NUCLEOTIDE SEQUENCE [LARGE SCALE GENOMIC DNA]</scope>
    <source>
        <strain evidence="2 3">CCFEE 5885</strain>
    </source>
</reference>
<evidence type="ECO:0000256" key="1">
    <source>
        <dbReference type="SAM" id="MobiDB-lite"/>
    </source>
</evidence>
<feature type="region of interest" description="Disordered" evidence="1">
    <location>
        <begin position="39"/>
        <end position="58"/>
    </location>
</feature>
<feature type="compositionally biased region" description="Polar residues" evidence="1">
    <location>
        <begin position="39"/>
        <end position="51"/>
    </location>
</feature>
<keyword evidence="3" id="KW-1185">Reference proteome</keyword>
<protein>
    <submittedName>
        <fullName evidence="2">Uncharacterized protein</fullName>
    </submittedName>
</protein>
<gene>
    <name evidence="2" type="ORF">LTR24_005659</name>
</gene>
<dbReference type="EMBL" id="JAVRRG010000066">
    <property type="protein sequence ID" value="KAK5092011.1"/>
    <property type="molecule type" value="Genomic_DNA"/>
</dbReference>
<dbReference type="Proteomes" id="UP001345013">
    <property type="component" value="Unassembled WGS sequence"/>
</dbReference>
<feature type="region of interest" description="Disordered" evidence="1">
    <location>
        <begin position="170"/>
        <end position="216"/>
    </location>
</feature>
<proteinExistence type="predicted"/>
<organism evidence="2 3">
    <name type="scientific">Lithohypha guttulata</name>
    <dbReference type="NCBI Taxonomy" id="1690604"/>
    <lineage>
        <taxon>Eukaryota</taxon>
        <taxon>Fungi</taxon>
        <taxon>Dikarya</taxon>
        <taxon>Ascomycota</taxon>
        <taxon>Pezizomycotina</taxon>
        <taxon>Eurotiomycetes</taxon>
        <taxon>Chaetothyriomycetidae</taxon>
        <taxon>Chaetothyriales</taxon>
        <taxon>Trichomeriaceae</taxon>
        <taxon>Lithohypha</taxon>
    </lineage>
</organism>